<dbReference type="Pfam" id="PF00011">
    <property type="entry name" value="HSP20"/>
    <property type="match status" value="1"/>
</dbReference>
<dbReference type="PANTHER" id="PTHR45640:SF35">
    <property type="entry name" value="HEAT SHOCK PROTEIN HSP-12.2"/>
    <property type="match status" value="1"/>
</dbReference>
<dbReference type="PRINTS" id="PR00299">
    <property type="entry name" value="ACRYSTALLIN"/>
</dbReference>
<name>A0A914WL94_9BILA</name>
<dbReference type="GO" id="GO:0005634">
    <property type="term" value="C:nucleus"/>
    <property type="evidence" value="ECO:0007669"/>
    <property type="project" value="TreeGrafter"/>
</dbReference>
<dbReference type="PROSITE" id="PS01031">
    <property type="entry name" value="SHSP"/>
    <property type="match status" value="1"/>
</dbReference>
<accession>A0A914WL94</accession>
<evidence type="ECO:0000313" key="4">
    <source>
        <dbReference type="Proteomes" id="UP000887566"/>
    </source>
</evidence>
<evidence type="ECO:0000256" key="1">
    <source>
        <dbReference type="PROSITE-ProRule" id="PRU00285"/>
    </source>
</evidence>
<dbReference type="Proteomes" id="UP000887566">
    <property type="component" value="Unplaced"/>
</dbReference>
<dbReference type="InterPro" id="IPR008978">
    <property type="entry name" value="HSP20-like_chaperone"/>
</dbReference>
<keyword evidence="4" id="KW-1185">Reference proteome</keyword>
<dbReference type="GO" id="GO:0005737">
    <property type="term" value="C:cytoplasm"/>
    <property type="evidence" value="ECO:0007669"/>
    <property type="project" value="TreeGrafter"/>
</dbReference>
<dbReference type="SUPFAM" id="SSF49764">
    <property type="entry name" value="HSP20-like chaperones"/>
    <property type="match status" value="1"/>
</dbReference>
<dbReference type="GO" id="GO:0051082">
    <property type="term" value="F:unfolded protein binding"/>
    <property type="evidence" value="ECO:0007669"/>
    <property type="project" value="TreeGrafter"/>
</dbReference>
<dbReference type="PANTHER" id="PTHR45640">
    <property type="entry name" value="HEAT SHOCK PROTEIN HSP-12.2-RELATED"/>
    <property type="match status" value="1"/>
</dbReference>
<evidence type="ECO:0000259" key="3">
    <source>
        <dbReference type="PROSITE" id="PS01031"/>
    </source>
</evidence>
<dbReference type="Gene3D" id="2.60.40.790">
    <property type="match status" value="1"/>
</dbReference>
<dbReference type="WBParaSite" id="PSAMB.scaffold44size97270.g1166.t1">
    <property type="protein sequence ID" value="PSAMB.scaffold44size97270.g1166.t1"/>
    <property type="gene ID" value="PSAMB.scaffold44size97270.g1166"/>
</dbReference>
<dbReference type="GO" id="GO:0009408">
    <property type="term" value="P:response to heat"/>
    <property type="evidence" value="ECO:0007669"/>
    <property type="project" value="TreeGrafter"/>
</dbReference>
<sequence length="111" mass="12654">MGDSVPLGHDWTGAQWDWPLQHNDGVVKMVNKNDHFEVWFDCQFFTPKEIEVKVNGDHLVIHARHEARNDAHGEVAREVNRTYKLPSDVDTKSIKSHLNGRGVLSVTANKK</sequence>
<dbReference type="InterPro" id="IPR001436">
    <property type="entry name" value="Alpha-crystallin/sHSP_animal"/>
</dbReference>
<dbReference type="InterPro" id="IPR002068">
    <property type="entry name" value="A-crystallin/Hsp20_dom"/>
</dbReference>
<feature type="domain" description="SHSP" evidence="3">
    <location>
        <begin position="17"/>
        <end position="111"/>
    </location>
</feature>
<reference evidence="5" key="1">
    <citation type="submission" date="2022-11" db="UniProtKB">
        <authorList>
            <consortium name="WormBaseParasite"/>
        </authorList>
    </citation>
    <scope>IDENTIFICATION</scope>
</reference>
<organism evidence="4 5">
    <name type="scientific">Plectus sambesii</name>
    <dbReference type="NCBI Taxonomy" id="2011161"/>
    <lineage>
        <taxon>Eukaryota</taxon>
        <taxon>Metazoa</taxon>
        <taxon>Ecdysozoa</taxon>
        <taxon>Nematoda</taxon>
        <taxon>Chromadorea</taxon>
        <taxon>Plectida</taxon>
        <taxon>Plectina</taxon>
        <taxon>Plectoidea</taxon>
        <taxon>Plectidae</taxon>
        <taxon>Plectus</taxon>
    </lineage>
</organism>
<evidence type="ECO:0000256" key="2">
    <source>
        <dbReference type="RuleBase" id="RU003616"/>
    </source>
</evidence>
<protein>
    <submittedName>
        <fullName evidence="5">SHSP domain-containing protein</fullName>
    </submittedName>
</protein>
<proteinExistence type="inferred from homology"/>
<dbReference type="AlphaFoldDB" id="A0A914WL94"/>
<dbReference type="CDD" id="cd06526">
    <property type="entry name" value="metazoan_ACD"/>
    <property type="match status" value="1"/>
</dbReference>
<dbReference type="GO" id="GO:0042026">
    <property type="term" value="P:protein refolding"/>
    <property type="evidence" value="ECO:0007669"/>
    <property type="project" value="TreeGrafter"/>
</dbReference>
<evidence type="ECO:0000313" key="5">
    <source>
        <dbReference type="WBParaSite" id="PSAMB.scaffold44size97270.g1166.t1"/>
    </source>
</evidence>
<comment type="similarity">
    <text evidence="1 2">Belongs to the small heat shock protein (HSP20) family.</text>
</comment>